<reference evidence="6 7" key="1">
    <citation type="submission" date="2016-10" db="EMBL/GenBank/DDBJ databases">
        <authorList>
            <person name="de Groot N.N."/>
        </authorList>
    </citation>
    <scope>NUCLEOTIDE SEQUENCE [LARGE SCALE GENOMIC DNA]</scope>
    <source>
        <strain evidence="6 7">DSM 29433</strain>
    </source>
</reference>
<dbReference type="InterPro" id="IPR004193">
    <property type="entry name" value="Glyco_hydro_13_N"/>
</dbReference>
<proteinExistence type="inferred from homology"/>
<evidence type="ECO:0000259" key="5">
    <source>
        <dbReference type="SMART" id="SM00642"/>
    </source>
</evidence>
<dbReference type="PANTHER" id="PTHR43002">
    <property type="entry name" value="GLYCOGEN DEBRANCHING ENZYME"/>
    <property type="match status" value="1"/>
</dbReference>
<dbReference type="InterPro" id="IPR011837">
    <property type="entry name" value="Glycogen_debranch_GlgX"/>
</dbReference>
<feature type="domain" description="Glycosyl hydrolase family 13 catalytic" evidence="5">
    <location>
        <begin position="163"/>
        <end position="568"/>
    </location>
</feature>
<dbReference type="RefSeq" id="WP_090207237.1">
    <property type="nucleotide sequence ID" value="NZ_FOZM01000001.1"/>
</dbReference>
<dbReference type="InterPro" id="IPR013783">
    <property type="entry name" value="Ig-like_fold"/>
</dbReference>
<keyword evidence="3" id="KW-0326">Glycosidase</keyword>
<dbReference type="InterPro" id="IPR006047">
    <property type="entry name" value="GH13_cat_dom"/>
</dbReference>
<dbReference type="Gene3D" id="3.20.20.80">
    <property type="entry name" value="Glycosidases"/>
    <property type="match status" value="1"/>
</dbReference>
<dbReference type="Pfam" id="PF02922">
    <property type="entry name" value="CBM_48"/>
    <property type="match status" value="1"/>
</dbReference>
<dbReference type="EMBL" id="FOZM01000001">
    <property type="protein sequence ID" value="SFS16831.1"/>
    <property type="molecule type" value="Genomic_DNA"/>
</dbReference>
<dbReference type="InterPro" id="IPR014756">
    <property type="entry name" value="Ig_E-set"/>
</dbReference>
<dbReference type="SMART" id="SM00642">
    <property type="entry name" value="Aamy"/>
    <property type="match status" value="1"/>
</dbReference>
<evidence type="ECO:0000313" key="6">
    <source>
        <dbReference type="EMBL" id="SFS16831.1"/>
    </source>
</evidence>
<feature type="region of interest" description="Disordered" evidence="4">
    <location>
        <begin position="467"/>
        <end position="492"/>
    </location>
</feature>
<dbReference type="Gene3D" id="2.60.40.1180">
    <property type="entry name" value="Golgi alpha-mannosidase II"/>
    <property type="match status" value="1"/>
</dbReference>
<name>A0A1I6MMF6_9RHOB</name>
<feature type="compositionally biased region" description="Basic and acidic residues" evidence="4">
    <location>
        <begin position="473"/>
        <end position="483"/>
    </location>
</feature>
<keyword evidence="2" id="KW-0378">Hydrolase</keyword>
<dbReference type="AlphaFoldDB" id="A0A1I6MMF6"/>
<dbReference type="SUPFAM" id="SSF81296">
    <property type="entry name" value="E set domains"/>
    <property type="match status" value="1"/>
</dbReference>
<dbReference type="InterPro" id="IPR013780">
    <property type="entry name" value="Glyco_hydro_b"/>
</dbReference>
<organism evidence="6 7">
    <name type="scientific">Yoonia litorea</name>
    <dbReference type="NCBI Taxonomy" id="1123755"/>
    <lineage>
        <taxon>Bacteria</taxon>
        <taxon>Pseudomonadati</taxon>
        <taxon>Pseudomonadota</taxon>
        <taxon>Alphaproteobacteria</taxon>
        <taxon>Rhodobacterales</taxon>
        <taxon>Paracoccaceae</taxon>
        <taxon>Yoonia</taxon>
    </lineage>
</organism>
<dbReference type="OrthoDB" id="3236218at2"/>
<dbReference type="SUPFAM" id="SSF51445">
    <property type="entry name" value="(Trans)glycosidases"/>
    <property type="match status" value="1"/>
</dbReference>
<sequence length="711" mass="80014">MNPFPLSAGRPYPLGATFDGEGVNFAVFSQHATRVVLCLCDETGRETYLIDLAERDGHVWHGYLSGIRPGQLYGYRVHGPYAPEEGHRFNPYKMLMDPYAKRLTGHPQWDDALYGYEVGHADSDLSFDKRDSAPFMPRSVVVDPAFSWGRQEQTRLDIPWSDTILYEAHVKGLTANRKDIPYAGHFLGMASDQILDHLNQLGVTTIEMMPVQAAIDDRFLVEKGLTNYWGYMTYGFFAPEPRFMSDASISEFQQMVARFHTAGIEVILDVVYNHTAEGNQMGPTLSFRGFDNASYYRLAEDKRFYNNDSGCGNTLDLDHPFVLRMVMDSLRYWVEVMHVDGFRFDLASSLARTGGVFNRDGPFCRAVRQDPVLNKVKLIAEPWDVGPGGYQLGAFPAPFREWNDKYRDNVRKFWRGDSGTAQDLARHIAGSAQQFDHDMRPATSSVNFVTAHDGFTLTDTVSYNQKHNAANGEDNRDGHDHNCSDNLGVEGPTNDPEILAARAHRRRNLLGTLMLSQGTPMLLAGDELGNSQGGNNNAYCQDNEIGWVDWDNADPDFLAFCRQIIAVRKASPILRQKRFLHSRTRAVDGKPDLFWRRADGEAMTESDWHRNNLNFIAIEMRMARGTPAYERRHGAMYLMFNAGARKNARLAEALPGHYWRKVIDTSGQAGKSSFPTSKVTVPANSVIAFELCSVDNNPQSNSVTRDRKAPA</sequence>
<comment type="similarity">
    <text evidence="1">Belongs to the glycosyl hydrolase 13 family.</text>
</comment>
<dbReference type="SUPFAM" id="SSF51011">
    <property type="entry name" value="Glycosyl hydrolase domain"/>
    <property type="match status" value="1"/>
</dbReference>
<dbReference type="GO" id="GO:0005980">
    <property type="term" value="P:glycogen catabolic process"/>
    <property type="evidence" value="ECO:0007669"/>
    <property type="project" value="InterPro"/>
</dbReference>
<dbReference type="NCBIfam" id="TIGR02100">
    <property type="entry name" value="glgX_debranch"/>
    <property type="match status" value="1"/>
</dbReference>
<evidence type="ECO:0000313" key="7">
    <source>
        <dbReference type="Proteomes" id="UP000198926"/>
    </source>
</evidence>
<gene>
    <name evidence="6" type="ORF">SAMN05444714_2052</name>
</gene>
<dbReference type="CDD" id="cd02856">
    <property type="entry name" value="E_set_GDE_Isoamylase_N"/>
    <property type="match status" value="1"/>
</dbReference>
<evidence type="ECO:0000256" key="4">
    <source>
        <dbReference type="SAM" id="MobiDB-lite"/>
    </source>
</evidence>
<dbReference type="Gene3D" id="2.60.40.10">
    <property type="entry name" value="Immunoglobulins"/>
    <property type="match status" value="1"/>
</dbReference>
<evidence type="ECO:0000256" key="2">
    <source>
        <dbReference type="ARBA" id="ARBA00022801"/>
    </source>
</evidence>
<dbReference type="STRING" id="1123755.SAMN05444714_2052"/>
<dbReference type="Proteomes" id="UP000198926">
    <property type="component" value="Unassembled WGS sequence"/>
</dbReference>
<evidence type="ECO:0000256" key="1">
    <source>
        <dbReference type="ARBA" id="ARBA00008061"/>
    </source>
</evidence>
<dbReference type="Pfam" id="PF00128">
    <property type="entry name" value="Alpha-amylase"/>
    <property type="match status" value="1"/>
</dbReference>
<accession>A0A1I6MMF6</accession>
<dbReference type="GO" id="GO:0004135">
    <property type="term" value="F:amylo-alpha-1,6-glucosidase activity"/>
    <property type="evidence" value="ECO:0007669"/>
    <property type="project" value="InterPro"/>
</dbReference>
<protein>
    <submittedName>
        <fullName evidence="6">Glycogen operon protein</fullName>
    </submittedName>
</protein>
<dbReference type="CDD" id="cd11326">
    <property type="entry name" value="AmyAc_Glg_debranch"/>
    <property type="match status" value="1"/>
</dbReference>
<evidence type="ECO:0000256" key="3">
    <source>
        <dbReference type="ARBA" id="ARBA00023295"/>
    </source>
</evidence>
<keyword evidence="7" id="KW-1185">Reference proteome</keyword>
<dbReference type="InterPro" id="IPR017853">
    <property type="entry name" value="GH"/>
</dbReference>
<dbReference type="InterPro" id="IPR044505">
    <property type="entry name" value="GlgX_Isoamylase_N_E_set"/>
</dbReference>